<protein>
    <submittedName>
        <fullName evidence="1">Uncharacterized protein</fullName>
    </submittedName>
</protein>
<accession>A0ABW8UME8</accession>
<dbReference type="RefSeq" id="WP_407142451.1">
    <property type="nucleotide sequence ID" value="NZ_JBGQQI010000126.1"/>
</dbReference>
<name>A0ABW8UME8_9LACT</name>
<organism evidence="1 2">
    <name type="scientific">Marinilactibacillus psychrotolerans</name>
    <dbReference type="NCBI Taxonomy" id="191770"/>
    <lineage>
        <taxon>Bacteria</taxon>
        <taxon>Bacillati</taxon>
        <taxon>Bacillota</taxon>
        <taxon>Bacilli</taxon>
        <taxon>Lactobacillales</taxon>
        <taxon>Carnobacteriaceae</taxon>
        <taxon>Marinilactibacillus</taxon>
    </lineage>
</organism>
<dbReference type="EMBL" id="JBGQQK010000124">
    <property type="protein sequence ID" value="MFL2104088.1"/>
    <property type="molecule type" value="Genomic_DNA"/>
</dbReference>
<dbReference type="Proteomes" id="UP001625374">
    <property type="component" value="Unassembled WGS sequence"/>
</dbReference>
<keyword evidence="2" id="KW-1185">Reference proteome</keyword>
<gene>
    <name evidence="1" type="ORF">ACEN37_12910</name>
</gene>
<proteinExistence type="predicted"/>
<sequence>SYGYLVFVDYYSTGELTCFLFSETKKDASDFSPTSYIIEPNKKAFSKILENAFFGAPGMGDNLVVKVHYRLGSRNC</sequence>
<feature type="non-terminal residue" evidence="1">
    <location>
        <position position="1"/>
    </location>
</feature>
<evidence type="ECO:0000313" key="1">
    <source>
        <dbReference type="EMBL" id="MFL2104088.1"/>
    </source>
</evidence>
<reference evidence="1 2" key="1">
    <citation type="submission" date="2024-08" db="EMBL/GenBank/DDBJ databases">
        <authorList>
            <person name="Arias E."/>
        </authorList>
    </citation>
    <scope>NUCLEOTIDE SEQUENCE [LARGE SCALE GENOMIC DNA]</scope>
    <source>
        <strain evidence="1 2">FAM 24106</strain>
    </source>
</reference>
<evidence type="ECO:0000313" key="2">
    <source>
        <dbReference type="Proteomes" id="UP001625374"/>
    </source>
</evidence>
<comment type="caution">
    <text evidence="1">The sequence shown here is derived from an EMBL/GenBank/DDBJ whole genome shotgun (WGS) entry which is preliminary data.</text>
</comment>